<comment type="caution">
    <text evidence="5">The sequence shown here is derived from an EMBL/GenBank/DDBJ whole genome shotgun (WGS) entry which is preliminary data.</text>
</comment>
<dbReference type="Pfam" id="PF00356">
    <property type="entry name" value="LacI"/>
    <property type="match status" value="1"/>
</dbReference>
<dbReference type="GO" id="GO:0003700">
    <property type="term" value="F:DNA-binding transcription factor activity"/>
    <property type="evidence" value="ECO:0007669"/>
    <property type="project" value="TreeGrafter"/>
</dbReference>
<evidence type="ECO:0000256" key="2">
    <source>
        <dbReference type="ARBA" id="ARBA00023125"/>
    </source>
</evidence>
<dbReference type="SUPFAM" id="SSF53822">
    <property type="entry name" value="Periplasmic binding protein-like I"/>
    <property type="match status" value="1"/>
</dbReference>
<dbReference type="AlphaFoldDB" id="A0A4Z0J7E3"/>
<dbReference type="Proteomes" id="UP000297348">
    <property type="component" value="Unassembled WGS sequence"/>
</dbReference>
<dbReference type="InterPro" id="IPR010982">
    <property type="entry name" value="Lambda_DNA-bd_dom_sf"/>
</dbReference>
<evidence type="ECO:0000313" key="5">
    <source>
        <dbReference type="EMBL" id="TGD17929.1"/>
    </source>
</evidence>
<dbReference type="InterPro" id="IPR000843">
    <property type="entry name" value="HTH_LacI"/>
</dbReference>
<proteinExistence type="predicted"/>
<keyword evidence="3" id="KW-0804">Transcription</keyword>
<dbReference type="Pfam" id="PF00532">
    <property type="entry name" value="Peripla_BP_1"/>
    <property type="match status" value="1"/>
</dbReference>
<dbReference type="SMART" id="SM00354">
    <property type="entry name" value="HTH_LACI"/>
    <property type="match status" value="1"/>
</dbReference>
<evidence type="ECO:0000259" key="4">
    <source>
        <dbReference type="PROSITE" id="PS50932"/>
    </source>
</evidence>
<dbReference type="EMBL" id="RKLX01000020">
    <property type="protein sequence ID" value="TGD17929.1"/>
    <property type="molecule type" value="Genomic_DNA"/>
</dbReference>
<dbReference type="RefSeq" id="WP_135368656.1">
    <property type="nucleotide sequence ID" value="NZ_RKLX01000020.1"/>
</dbReference>
<dbReference type="Gene3D" id="1.10.260.40">
    <property type="entry name" value="lambda repressor-like DNA-binding domains"/>
    <property type="match status" value="1"/>
</dbReference>
<dbReference type="InterPro" id="IPR001761">
    <property type="entry name" value="Peripla_BP/Lac1_sug-bd_dom"/>
</dbReference>
<organism evidence="5 6">
    <name type="scientific">Levilactobacillus suantsaiihabitans</name>
    <dbReference type="NCBI Taxonomy" id="2487722"/>
    <lineage>
        <taxon>Bacteria</taxon>
        <taxon>Bacillati</taxon>
        <taxon>Bacillota</taxon>
        <taxon>Bacilli</taxon>
        <taxon>Lactobacillales</taxon>
        <taxon>Lactobacillaceae</taxon>
        <taxon>Levilactobacillus</taxon>
    </lineage>
</organism>
<gene>
    <name evidence="5" type="ORF">EGT51_10610</name>
</gene>
<dbReference type="GO" id="GO:0000976">
    <property type="term" value="F:transcription cis-regulatory region binding"/>
    <property type="evidence" value="ECO:0007669"/>
    <property type="project" value="TreeGrafter"/>
</dbReference>
<dbReference type="InterPro" id="IPR028082">
    <property type="entry name" value="Peripla_BP_I"/>
</dbReference>
<evidence type="ECO:0000313" key="6">
    <source>
        <dbReference type="Proteomes" id="UP000297348"/>
    </source>
</evidence>
<dbReference type="PANTHER" id="PTHR30146">
    <property type="entry name" value="LACI-RELATED TRANSCRIPTIONAL REPRESSOR"/>
    <property type="match status" value="1"/>
</dbReference>
<dbReference type="PROSITE" id="PS50932">
    <property type="entry name" value="HTH_LACI_2"/>
    <property type="match status" value="1"/>
</dbReference>
<keyword evidence="1" id="KW-0805">Transcription regulation</keyword>
<reference evidence="5 6" key="1">
    <citation type="submission" date="2018-10" db="EMBL/GenBank/DDBJ databases">
        <title>Lactobacillus sp. R7 and Lactobacillus sp. R19 isolated from fermented mustard green product of Taiwan.</title>
        <authorList>
            <person name="Lin S.-T."/>
        </authorList>
    </citation>
    <scope>NUCLEOTIDE SEQUENCE [LARGE SCALE GENOMIC DNA]</scope>
    <source>
        <strain evidence="5 6">BCRC 81129</strain>
    </source>
</reference>
<sequence>MATIKDVARLAGYSPATVSRAINHSGYVSRQATAKIQAVIAQLDYVPNDIARDLSQGRTANVGVVVPYLAHPYFTQVFNGILKAAFAAAYNVVLLQSNYDADRERGYLEQLHRRAFDALIFTSRAIPLAELAAAQKYGPIICCEDPGDYPLAAAYSKRTAAYRAAFSWIRTQGYQRVGLTFSRSAQLSATTRLTLATYTNSFGQAPAPENIRLGVTTFTDGYQAAQAWARLASQPDFIFSNGDDIAAGIRQFYVDHHLLVPPLMGQENQLSSRLLGLPTIDHHFERVGAAAFDLAASRQIARVPVAADLILR</sequence>
<dbReference type="PANTHER" id="PTHR30146:SF105">
    <property type="entry name" value="CATABOLITE CONTROL PROTEIN B"/>
    <property type="match status" value="1"/>
</dbReference>
<dbReference type="OrthoDB" id="9798934at2"/>
<dbReference type="SUPFAM" id="SSF47413">
    <property type="entry name" value="lambda repressor-like DNA-binding domains"/>
    <property type="match status" value="1"/>
</dbReference>
<name>A0A4Z0J7E3_9LACO</name>
<accession>A0A4Z0J7E3</accession>
<protein>
    <submittedName>
        <fullName evidence="5">LacI family DNA-binding transcriptional regulator</fullName>
    </submittedName>
</protein>
<evidence type="ECO:0000256" key="1">
    <source>
        <dbReference type="ARBA" id="ARBA00023015"/>
    </source>
</evidence>
<dbReference type="CDD" id="cd01392">
    <property type="entry name" value="HTH_LacI"/>
    <property type="match status" value="1"/>
</dbReference>
<keyword evidence="2 5" id="KW-0238">DNA-binding</keyword>
<evidence type="ECO:0000256" key="3">
    <source>
        <dbReference type="ARBA" id="ARBA00023163"/>
    </source>
</evidence>
<feature type="domain" description="HTH lacI-type" evidence="4">
    <location>
        <begin position="2"/>
        <end position="56"/>
    </location>
</feature>
<keyword evidence="6" id="KW-1185">Reference proteome</keyword>
<dbReference type="CDD" id="cd06286">
    <property type="entry name" value="PBP1_CcpB-like"/>
    <property type="match status" value="1"/>
</dbReference>
<dbReference type="Gene3D" id="3.40.50.2300">
    <property type="match status" value="2"/>
</dbReference>